<evidence type="ECO:0000256" key="1">
    <source>
        <dbReference type="ARBA" id="ARBA00010790"/>
    </source>
</evidence>
<dbReference type="InterPro" id="IPR007867">
    <property type="entry name" value="GMC_OxRtase_C"/>
</dbReference>
<dbReference type="GO" id="GO:0016614">
    <property type="term" value="F:oxidoreductase activity, acting on CH-OH group of donors"/>
    <property type="evidence" value="ECO:0007669"/>
    <property type="project" value="InterPro"/>
</dbReference>
<dbReference type="SUPFAM" id="SSF54373">
    <property type="entry name" value="FAD-linked reductases, C-terminal domain"/>
    <property type="match status" value="1"/>
</dbReference>
<keyword evidence="2" id="KW-0285">Flavoprotein</keyword>
<dbReference type="Pfam" id="PF05199">
    <property type="entry name" value="GMC_oxred_C"/>
    <property type="match status" value="1"/>
</dbReference>
<sequence length="617" mass="67075">MSTHEDDRGYDVIFAGGGTAACVAAGRLAQADPNLSILIIERGKNNLNDPMITNPGIFVANLAPSSTNMVWYQAESEPALSNRARVVPTGGILGGGSSTNAMMYVRAQAVDFDGFQMEGWDSKSLIACAKKEETMHTDDQSLPDESIHGTDGPINVSNGQHVQKSQQDDFLAAAKSYDIPEIADLQDFNTVGGFSRSKKYIGLDGKRQDAAHQYVHPLMADGKHPNLHLLVETKVNRVLFEDNRAVGVEYEAEPIFLQQSLSLTQRISKTVKARKLVVVSAGALGTPSILERSGVGSKDLLSPLGIPVISDLPGVGENYQDHHFLLCTYKTNLGPDETMDALLAGRRDFMEAVAEKDTILGWNGIDIAGKLRMTDEEAAALGPEFKEIWDRDFASVPTKPIMCFGTISFYLGDHKMINAAEDGTQFATVASYTPYPYSRGSVHITSADCTVAPRFLTGFLADENDIDLKKTMWAYKKGRDIYRRTNAFAGELALGQPKFREGSAAALSSSPFKKGGFQSDEERKEIPPIKYDEEDDRAIEDFIRSNVGTTFHSLGTCKMAPKEKLGVVDESLNVYGTEALKCVDLSIIPNNVGANTNNTALIVGEKAAEIIARELGI</sequence>
<keyword evidence="6" id="KW-1185">Reference proteome</keyword>
<accession>A0A2T2P9I6</accession>
<evidence type="ECO:0000256" key="2">
    <source>
        <dbReference type="PIRSR" id="PIRSR000137-2"/>
    </source>
</evidence>
<dbReference type="STRING" id="1448308.A0A2T2P9I6"/>
<organism evidence="5 6">
    <name type="scientific">Corynespora cassiicola Philippines</name>
    <dbReference type="NCBI Taxonomy" id="1448308"/>
    <lineage>
        <taxon>Eukaryota</taxon>
        <taxon>Fungi</taxon>
        <taxon>Dikarya</taxon>
        <taxon>Ascomycota</taxon>
        <taxon>Pezizomycotina</taxon>
        <taxon>Dothideomycetes</taxon>
        <taxon>Pleosporomycetidae</taxon>
        <taxon>Pleosporales</taxon>
        <taxon>Corynesporascaceae</taxon>
        <taxon>Corynespora</taxon>
    </lineage>
</organism>
<dbReference type="PIRSF" id="PIRSF000137">
    <property type="entry name" value="Alcohol_oxidase"/>
    <property type="match status" value="1"/>
</dbReference>
<evidence type="ECO:0000259" key="4">
    <source>
        <dbReference type="PROSITE" id="PS00624"/>
    </source>
</evidence>
<gene>
    <name evidence="5" type="ORF">BS50DRAFT_567163</name>
</gene>
<keyword evidence="2" id="KW-0274">FAD</keyword>
<dbReference type="PROSITE" id="PS00624">
    <property type="entry name" value="GMC_OXRED_2"/>
    <property type="match status" value="1"/>
</dbReference>
<protein>
    <submittedName>
        <fullName evidence="5">Alcohol oxidase</fullName>
    </submittedName>
</protein>
<comment type="similarity">
    <text evidence="1">Belongs to the GMC oxidoreductase family.</text>
</comment>
<feature type="domain" description="Glucose-methanol-choline oxidoreductase N-terminal" evidence="4">
    <location>
        <begin position="282"/>
        <end position="296"/>
    </location>
</feature>
<evidence type="ECO:0000313" key="5">
    <source>
        <dbReference type="EMBL" id="PSN74310.1"/>
    </source>
</evidence>
<dbReference type="Pfam" id="PF00732">
    <property type="entry name" value="GMC_oxred_N"/>
    <property type="match status" value="1"/>
</dbReference>
<dbReference type="Gene3D" id="3.30.560.10">
    <property type="entry name" value="Glucose Oxidase, domain 3"/>
    <property type="match status" value="1"/>
</dbReference>
<dbReference type="OrthoDB" id="269227at2759"/>
<dbReference type="SUPFAM" id="SSF51905">
    <property type="entry name" value="FAD/NAD(P)-binding domain"/>
    <property type="match status" value="1"/>
</dbReference>
<dbReference type="GO" id="GO:0050660">
    <property type="term" value="F:flavin adenine dinucleotide binding"/>
    <property type="evidence" value="ECO:0007669"/>
    <property type="project" value="InterPro"/>
</dbReference>
<dbReference type="AlphaFoldDB" id="A0A2T2P9I6"/>
<dbReference type="InterPro" id="IPR036188">
    <property type="entry name" value="FAD/NAD-bd_sf"/>
</dbReference>
<name>A0A2T2P9I6_CORCC</name>
<comment type="cofactor">
    <cofactor evidence="2">
        <name>FAD</name>
        <dbReference type="ChEBI" id="CHEBI:57692"/>
    </cofactor>
</comment>
<dbReference type="PANTHER" id="PTHR11552">
    <property type="entry name" value="GLUCOSE-METHANOL-CHOLINE GMC OXIDOREDUCTASE"/>
    <property type="match status" value="1"/>
</dbReference>
<dbReference type="Gene3D" id="3.50.50.60">
    <property type="entry name" value="FAD/NAD(P)-binding domain"/>
    <property type="match status" value="1"/>
</dbReference>
<feature type="binding site" evidence="2">
    <location>
        <position position="235"/>
    </location>
    <ligand>
        <name>FAD</name>
        <dbReference type="ChEBI" id="CHEBI:57692"/>
    </ligand>
</feature>
<dbReference type="InterPro" id="IPR000172">
    <property type="entry name" value="GMC_OxRdtase_N"/>
</dbReference>
<proteinExistence type="inferred from homology"/>
<dbReference type="EMBL" id="KZ678128">
    <property type="protein sequence ID" value="PSN74310.1"/>
    <property type="molecule type" value="Genomic_DNA"/>
</dbReference>
<evidence type="ECO:0000313" key="6">
    <source>
        <dbReference type="Proteomes" id="UP000240883"/>
    </source>
</evidence>
<dbReference type="PANTHER" id="PTHR11552:SF78">
    <property type="entry name" value="GLUCOSE-METHANOL-CHOLINE OXIDOREDUCTASE N-TERMINAL DOMAIN-CONTAINING PROTEIN"/>
    <property type="match status" value="1"/>
</dbReference>
<dbReference type="Proteomes" id="UP000240883">
    <property type="component" value="Unassembled WGS sequence"/>
</dbReference>
<feature type="region of interest" description="Disordered" evidence="3">
    <location>
        <begin position="505"/>
        <end position="525"/>
    </location>
</feature>
<reference evidence="5 6" key="1">
    <citation type="journal article" date="2018" name="Front. Microbiol.">
        <title>Genome-Wide Analysis of Corynespora cassiicola Leaf Fall Disease Putative Effectors.</title>
        <authorList>
            <person name="Lopez D."/>
            <person name="Ribeiro S."/>
            <person name="Label P."/>
            <person name="Fumanal B."/>
            <person name="Venisse J.S."/>
            <person name="Kohler A."/>
            <person name="de Oliveira R.R."/>
            <person name="Labutti K."/>
            <person name="Lipzen A."/>
            <person name="Lail K."/>
            <person name="Bauer D."/>
            <person name="Ohm R.A."/>
            <person name="Barry K.W."/>
            <person name="Spatafora J."/>
            <person name="Grigoriev I.V."/>
            <person name="Martin F.M."/>
            <person name="Pujade-Renaud V."/>
        </authorList>
    </citation>
    <scope>NUCLEOTIDE SEQUENCE [LARGE SCALE GENOMIC DNA]</scope>
    <source>
        <strain evidence="5 6">Philippines</strain>
    </source>
</reference>
<evidence type="ECO:0000256" key="3">
    <source>
        <dbReference type="SAM" id="MobiDB-lite"/>
    </source>
</evidence>
<dbReference type="InterPro" id="IPR012132">
    <property type="entry name" value="GMC_OxRdtase"/>
</dbReference>